<evidence type="ECO:0000313" key="1">
    <source>
        <dbReference type="EMBL" id="GKV13388.1"/>
    </source>
</evidence>
<dbReference type="AlphaFoldDB" id="A0AAV5JFL1"/>
<comment type="caution">
    <text evidence="1">The sequence shown here is derived from an EMBL/GenBank/DDBJ whole genome shotgun (WGS) entry which is preliminary data.</text>
</comment>
<keyword evidence="2" id="KW-1185">Reference proteome</keyword>
<dbReference type="EMBL" id="BPVZ01000038">
    <property type="protein sequence ID" value="GKV13388.1"/>
    <property type="molecule type" value="Genomic_DNA"/>
</dbReference>
<proteinExistence type="predicted"/>
<evidence type="ECO:0000313" key="2">
    <source>
        <dbReference type="Proteomes" id="UP001054252"/>
    </source>
</evidence>
<dbReference type="Proteomes" id="UP001054252">
    <property type="component" value="Unassembled WGS sequence"/>
</dbReference>
<gene>
    <name evidence="1" type="ORF">SLEP1_g24398</name>
</gene>
<reference evidence="1 2" key="1">
    <citation type="journal article" date="2021" name="Commun. Biol.">
        <title>The genome of Shorea leprosula (Dipterocarpaceae) highlights the ecological relevance of drought in aseasonal tropical rainforests.</title>
        <authorList>
            <person name="Ng K.K.S."/>
            <person name="Kobayashi M.J."/>
            <person name="Fawcett J.A."/>
            <person name="Hatakeyama M."/>
            <person name="Paape T."/>
            <person name="Ng C.H."/>
            <person name="Ang C.C."/>
            <person name="Tnah L.H."/>
            <person name="Lee C.T."/>
            <person name="Nishiyama T."/>
            <person name="Sese J."/>
            <person name="O'Brien M.J."/>
            <person name="Copetti D."/>
            <person name="Mohd Noor M.I."/>
            <person name="Ong R.C."/>
            <person name="Putra M."/>
            <person name="Sireger I.Z."/>
            <person name="Indrioko S."/>
            <person name="Kosugi Y."/>
            <person name="Izuno A."/>
            <person name="Isagi Y."/>
            <person name="Lee S.L."/>
            <person name="Shimizu K.K."/>
        </authorList>
    </citation>
    <scope>NUCLEOTIDE SEQUENCE [LARGE SCALE GENOMIC DNA]</scope>
    <source>
        <strain evidence="1">214</strain>
    </source>
</reference>
<name>A0AAV5JFL1_9ROSI</name>
<sequence>MPTLEFFGLFFTFEIDCELRIFLVNPAWFCLQYGHVLLCSLVGGL</sequence>
<protein>
    <submittedName>
        <fullName evidence="1">Uncharacterized protein</fullName>
    </submittedName>
</protein>
<accession>A0AAV5JFL1</accession>
<organism evidence="1 2">
    <name type="scientific">Rubroshorea leprosula</name>
    <dbReference type="NCBI Taxonomy" id="152421"/>
    <lineage>
        <taxon>Eukaryota</taxon>
        <taxon>Viridiplantae</taxon>
        <taxon>Streptophyta</taxon>
        <taxon>Embryophyta</taxon>
        <taxon>Tracheophyta</taxon>
        <taxon>Spermatophyta</taxon>
        <taxon>Magnoliopsida</taxon>
        <taxon>eudicotyledons</taxon>
        <taxon>Gunneridae</taxon>
        <taxon>Pentapetalae</taxon>
        <taxon>rosids</taxon>
        <taxon>malvids</taxon>
        <taxon>Malvales</taxon>
        <taxon>Dipterocarpaceae</taxon>
        <taxon>Rubroshorea</taxon>
    </lineage>
</organism>